<proteinExistence type="predicted"/>
<dbReference type="EMBL" id="KL584982">
    <property type="protein sequence ID" value="KEQ84416.1"/>
    <property type="molecule type" value="Genomic_DNA"/>
</dbReference>
<reference evidence="1 2" key="1">
    <citation type="journal article" date="2014" name="BMC Genomics">
        <title>Genome sequencing of four Aureobasidium pullulans varieties: biotechnological potential, stress tolerance, and description of new species.</title>
        <authorList>
            <person name="Gostin Ar C."/>
            <person name="Ohm R.A."/>
            <person name="Kogej T."/>
            <person name="Sonjak S."/>
            <person name="Turk M."/>
            <person name="Zajc J."/>
            <person name="Zalar P."/>
            <person name="Grube M."/>
            <person name="Sun H."/>
            <person name="Han J."/>
            <person name="Sharma A."/>
            <person name="Chiniquy J."/>
            <person name="Ngan C.Y."/>
            <person name="Lipzen A."/>
            <person name="Barry K."/>
            <person name="Grigoriev I.V."/>
            <person name="Gunde-Cimerman N."/>
        </authorList>
    </citation>
    <scope>NUCLEOTIDE SEQUENCE [LARGE SCALE GENOMIC DNA]</scope>
    <source>
        <strain evidence="1 2">EXF-150</strain>
    </source>
</reference>
<dbReference type="HOGENOM" id="CLU_1570318_0_0_1"/>
<organism evidence="1 2">
    <name type="scientific">Aureobasidium pullulans EXF-150</name>
    <dbReference type="NCBI Taxonomy" id="1043002"/>
    <lineage>
        <taxon>Eukaryota</taxon>
        <taxon>Fungi</taxon>
        <taxon>Dikarya</taxon>
        <taxon>Ascomycota</taxon>
        <taxon>Pezizomycotina</taxon>
        <taxon>Dothideomycetes</taxon>
        <taxon>Dothideomycetidae</taxon>
        <taxon>Dothideales</taxon>
        <taxon>Saccotheciaceae</taxon>
        <taxon>Aureobasidium</taxon>
    </lineage>
</organism>
<dbReference type="Proteomes" id="UP000030706">
    <property type="component" value="Unassembled WGS sequence"/>
</dbReference>
<sequence>MHNILAIVCSKRVTAPCSMFVCSDCIGNLAGRVNSASNTGFVYKHVKYLIGTLCNVEAKKRGMSNEILASHANRNALYAQVERDLAEQGTWLAMEERFYRQDLQHTHRAHNIQIPHISPVARCVLSLPNIQQRLAHSHKEQRRYCRATIELCQAYSTSYYIVATPAQSCH</sequence>
<evidence type="ECO:0000313" key="2">
    <source>
        <dbReference type="Proteomes" id="UP000030706"/>
    </source>
</evidence>
<evidence type="ECO:0000313" key="1">
    <source>
        <dbReference type="EMBL" id="KEQ84416.1"/>
    </source>
</evidence>
<dbReference type="AlphaFoldDB" id="A0A074YC29"/>
<keyword evidence="2" id="KW-1185">Reference proteome</keyword>
<accession>A0A074YC29</accession>
<protein>
    <submittedName>
        <fullName evidence="1">Uncharacterized protein</fullName>
    </submittedName>
</protein>
<name>A0A074YC29_AURPU</name>
<gene>
    <name evidence="1" type="ORF">M438DRAFT_213227</name>
</gene>
<dbReference type="RefSeq" id="XP_029760603.1">
    <property type="nucleotide sequence ID" value="XM_029899426.1"/>
</dbReference>
<dbReference type="GeneID" id="40741732"/>